<gene>
    <name evidence="1" type="ORF">XPG1_0269</name>
</gene>
<dbReference type="Proteomes" id="UP000032735">
    <property type="component" value="Chromosome"/>
</dbReference>
<evidence type="ECO:0000313" key="2">
    <source>
        <dbReference type="Proteomes" id="UP000032735"/>
    </source>
</evidence>
<proteinExistence type="predicted"/>
<keyword evidence="2" id="KW-1185">Reference proteome</keyword>
<dbReference type="KEGG" id="xpo:XPG1_0269"/>
<organism evidence="1 2">
    <name type="scientific">Xenorhabdus poinarii G6</name>
    <dbReference type="NCBI Taxonomy" id="1354304"/>
    <lineage>
        <taxon>Bacteria</taxon>
        <taxon>Pseudomonadati</taxon>
        <taxon>Pseudomonadota</taxon>
        <taxon>Gammaproteobacteria</taxon>
        <taxon>Enterobacterales</taxon>
        <taxon>Morganellaceae</taxon>
        <taxon>Xenorhabdus</taxon>
    </lineage>
</organism>
<protein>
    <submittedName>
        <fullName evidence="1">Uncharacterized protein</fullName>
    </submittedName>
</protein>
<evidence type="ECO:0000313" key="1">
    <source>
        <dbReference type="EMBL" id="CDG19924.1"/>
    </source>
</evidence>
<sequence length="66" mass="7314">MVLIRRIRGRESTIICPPLNLLMNWIRFLAMLVREKADECHDVIVAASGKPEAISLSGCAVCVCDD</sequence>
<accession>A0A068QYQ0</accession>
<dbReference type="EMBL" id="FO704551">
    <property type="protein sequence ID" value="CDG19924.1"/>
    <property type="molecule type" value="Genomic_DNA"/>
</dbReference>
<dbReference type="AlphaFoldDB" id="A0A068QYQ0"/>
<reference evidence="1 2" key="1">
    <citation type="submission" date="2013-07" db="EMBL/GenBank/DDBJ databases">
        <authorList>
            <person name="Genoscope - CEA"/>
        </authorList>
    </citation>
    <scope>NUCLEOTIDE SEQUENCE [LARGE SCALE GENOMIC DNA]</scope>
    <source>
        <strain evidence="1 2">G6</strain>
    </source>
</reference>
<dbReference type="HOGENOM" id="CLU_2830346_0_0_6"/>
<name>A0A068QYQ0_9GAMM</name>